<dbReference type="GO" id="GO:0008270">
    <property type="term" value="F:zinc ion binding"/>
    <property type="evidence" value="ECO:0007669"/>
    <property type="project" value="UniProtKB-KW"/>
</dbReference>
<evidence type="ECO:0000256" key="4">
    <source>
        <dbReference type="PROSITE-ProRule" id="PRU00091"/>
    </source>
</evidence>
<dbReference type="Gene3D" id="2.30.29.30">
    <property type="entry name" value="Pleckstrin-homology domain (PH domain)/Phosphotyrosine-binding domain (PTB)"/>
    <property type="match status" value="2"/>
</dbReference>
<proteinExistence type="predicted"/>
<dbReference type="SUPFAM" id="SSF50729">
    <property type="entry name" value="PH domain-like"/>
    <property type="match status" value="2"/>
</dbReference>
<dbReference type="InterPro" id="IPR011993">
    <property type="entry name" value="PH-like_dom_sf"/>
</dbReference>
<keyword evidence="3" id="KW-0862">Zinc</keyword>
<evidence type="ECO:0000256" key="3">
    <source>
        <dbReference type="ARBA" id="ARBA00022833"/>
    </source>
</evidence>
<dbReference type="SUPFAM" id="SSF57903">
    <property type="entry name" value="FYVE/PHD zinc finger"/>
    <property type="match status" value="1"/>
</dbReference>
<gene>
    <name evidence="9" type="ORF">MSPICULIGERA_LOCUS25589</name>
</gene>
<dbReference type="InterPro" id="IPR000219">
    <property type="entry name" value="DH_dom"/>
</dbReference>
<feature type="compositionally biased region" description="Acidic residues" evidence="5">
    <location>
        <begin position="266"/>
        <end position="280"/>
    </location>
</feature>
<feature type="region of interest" description="Disordered" evidence="5">
    <location>
        <begin position="260"/>
        <end position="314"/>
    </location>
</feature>
<comment type="caution">
    <text evidence="9">The sequence shown here is derived from an EMBL/GenBank/DDBJ whole genome shotgun (WGS) entry which is preliminary data.</text>
</comment>
<keyword evidence="10" id="KW-1185">Reference proteome</keyword>
<accession>A0AA36GCW5</accession>
<dbReference type="PANTHER" id="PTHR12673:SF241">
    <property type="entry name" value="DH DOMAIN-CONTAINING PROTEIN"/>
    <property type="match status" value="1"/>
</dbReference>
<dbReference type="PROSITE" id="PS50010">
    <property type="entry name" value="DH_2"/>
    <property type="match status" value="1"/>
</dbReference>
<dbReference type="PANTHER" id="PTHR12673">
    <property type="entry name" value="FACIOGENITAL DYSPLASIA PROTEIN"/>
    <property type="match status" value="1"/>
</dbReference>
<dbReference type="GO" id="GO:0005085">
    <property type="term" value="F:guanyl-nucleotide exchange factor activity"/>
    <property type="evidence" value="ECO:0007669"/>
    <property type="project" value="InterPro"/>
</dbReference>
<dbReference type="GO" id="GO:0046847">
    <property type="term" value="P:filopodium assembly"/>
    <property type="evidence" value="ECO:0007669"/>
    <property type="project" value="TreeGrafter"/>
</dbReference>
<dbReference type="InterPro" id="IPR001849">
    <property type="entry name" value="PH_domain"/>
</dbReference>
<protein>
    <submittedName>
        <fullName evidence="9">Uncharacterized protein</fullName>
    </submittedName>
</protein>
<feature type="domain" description="PH" evidence="6">
    <location>
        <begin position="756"/>
        <end position="829"/>
    </location>
</feature>
<dbReference type="SUPFAM" id="SSF48065">
    <property type="entry name" value="DBL homology domain (DH-domain)"/>
    <property type="match status" value="1"/>
</dbReference>
<evidence type="ECO:0000259" key="6">
    <source>
        <dbReference type="PROSITE" id="PS50003"/>
    </source>
</evidence>
<evidence type="ECO:0000256" key="1">
    <source>
        <dbReference type="ARBA" id="ARBA00022723"/>
    </source>
</evidence>
<keyword evidence="1" id="KW-0479">Metal-binding</keyword>
<feature type="domain" description="DH" evidence="7">
    <location>
        <begin position="314"/>
        <end position="501"/>
    </location>
</feature>
<dbReference type="InterPro" id="IPR051092">
    <property type="entry name" value="FYVE_RhoGEF_PH"/>
</dbReference>
<dbReference type="Proteomes" id="UP001177023">
    <property type="component" value="Unassembled WGS sequence"/>
</dbReference>
<evidence type="ECO:0000256" key="5">
    <source>
        <dbReference type="SAM" id="MobiDB-lite"/>
    </source>
</evidence>
<dbReference type="InterPro" id="IPR011011">
    <property type="entry name" value="Znf_FYVE_PHD"/>
</dbReference>
<dbReference type="Gene3D" id="1.20.900.10">
    <property type="entry name" value="Dbl homology (DH) domain"/>
    <property type="match status" value="1"/>
</dbReference>
<dbReference type="InterPro" id="IPR017455">
    <property type="entry name" value="Znf_FYVE-rel"/>
</dbReference>
<feature type="non-terminal residue" evidence="9">
    <location>
        <position position="1"/>
    </location>
</feature>
<dbReference type="GO" id="GO:0007010">
    <property type="term" value="P:cytoskeleton organization"/>
    <property type="evidence" value="ECO:0007669"/>
    <property type="project" value="TreeGrafter"/>
</dbReference>
<keyword evidence="2 4" id="KW-0863">Zinc-finger</keyword>
<dbReference type="CDD" id="cd00160">
    <property type="entry name" value="RhoGEF"/>
    <property type="match status" value="1"/>
</dbReference>
<evidence type="ECO:0000313" key="10">
    <source>
        <dbReference type="Proteomes" id="UP001177023"/>
    </source>
</evidence>
<reference evidence="9" key="1">
    <citation type="submission" date="2023-06" db="EMBL/GenBank/DDBJ databases">
        <authorList>
            <person name="Delattre M."/>
        </authorList>
    </citation>
    <scope>NUCLEOTIDE SEQUENCE</scope>
    <source>
        <strain evidence="9">AF72</strain>
    </source>
</reference>
<feature type="domain" description="FYVE-type" evidence="8">
    <location>
        <begin position="655"/>
        <end position="713"/>
    </location>
</feature>
<evidence type="ECO:0000259" key="7">
    <source>
        <dbReference type="PROSITE" id="PS50010"/>
    </source>
</evidence>
<feature type="domain" description="PH" evidence="6">
    <location>
        <begin position="530"/>
        <end position="631"/>
    </location>
</feature>
<dbReference type="CDD" id="cd13388">
    <property type="entry name" value="PH1_FGD1-4_like"/>
    <property type="match status" value="1"/>
</dbReference>
<dbReference type="PROSITE" id="PS50178">
    <property type="entry name" value="ZF_FYVE"/>
    <property type="match status" value="1"/>
</dbReference>
<evidence type="ECO:0000256" key="2">
    <source>
        <dbReference type="ARBA" id="ARBA00022771"/>
    </source>
</evidence>
<dbReference type="Pfam" id="PF00169">
    <property type="entry name" value="PH"/>
    <property type="match status" value="2"/>
</dbReference>
<dbReference type="AlphaFoldDB" id="A0AA36GCW5"/>
<evidence type="ECO:0000259" key="8">
    <source>
        <dbReference type="PROSITE" id="PS50178"/>
    </source>
</evidence>
<dbReference type="GO" id="GO:0005737">
    <property type="term" value="C:cytoplasm"/>
    <property type="evidence" value="ECO:0007669"/>
    <property type="project" value="TreeGrafter"/>
</dbReference>
<dbReference type="SMART" id="SM00325">
    <property type="entry name" value="RhoGEF"/>
    <property type="match status" value="1"/>
</dbReference>
<dbReference type="InterPro" id="IPR035899">
    <property type="entry name" value="DBL_dom_sf"/>
</dbReference>
<feature type="region of interest" description="Disordered" evidence="5">
    <location>
        <begin position="637"/>
        <end position="658"/>
    </location>
</feature>
<sequence>MKIDDFEVTARADDWPFTASTRAMPSIVQLQNNAIHPRGFKDDIPVDLQGGRLIDMTEEEEIDPSDGATVQITTYRIETPDGHELTQTVRRKMKIDYRQLHHRVETLNGKETKNEVAVQQISNGFNTFPGGNFPAIEGGFDFDKSALKLNMDDPQDLRISNVLNQTRDAFLGILSQEKAEWIAKFPDLFSKMRTQSQLIPSTTTETVVNADGSVTTRSRSHQSVSSQWCRQETYINGVKQTSKSKWRAFVEYKGPEGGFKVKLSDEGEDELSEEENDDDERSAHSDDNESVFSITSQIPRGAIKAPGGKKKTDRAQMAARELVDSEQRYVDKLRLLDQIFRVDVEALEKAGDFERAKVGKLFSNISSLHTFHNTHLLPQLMDANREWNHTRRISHVMKKLAPFLKMYSEYTNNYNEAVKVFEEQRVKNRKFADLVAKIERLPECDNLPLSSHLICPVQRVMRYQLLLQEYKKHLNKSDVDLADTEEALQLVLKAAEHANETMKKLERYRKVIEMQEMLGNSLPLVSVGREFIESGPIQKISSSTQKPEERYLFLFNDLILLGVKGYVSKYRVRARFEALHTRVCEGDNLEREHSFYLRGNYGTEPPRCVELFTDTQEAKEKWMRKLQEVITRARDNSATFSKHDSKRSSISEGKSKSPKHCAECDIELSFLSRKVFKLKCSKCQRKLCDKCFGRYKNDGKKGKLCEGCVKNTVNSDTIRNAVSSVGDVLDKPPRGAGVLHGSDVRFKGSLGKTFHRYFAVRSDFCLYSYEDEKQTRAVAMLPLPGAEVKMCGERNSFQLRVGTRRIYTITVDDEKTQAKWMAVLDLAANAHMAQSDSE</sequence>
<dbReference type="SMART" id="SM00233">
    <property type="entry name" value="PH"/>
    <property type="match status" value="2"/>
</dbReference>
<dbReference type="EMBL" id="CATQJA010002710">
    <property type="protein sequence ID" value="CAJ0587633.1"/>
    <property type="molecule type" value="Genomic_DNA"/>
</dbReference>
<dbReference type="Pfam" id="PF00621">
    <property type="entry name" value="RhoGEF"/>
    <property type="match status" value="1"/>
</dbReference>
<evidence type="ECO:0000313" key="9">
    <source>
        <dbReference type="EMBL" id="CAJ0587633.1"/>
    </source>
</evidence>
<dbReference type="PROSITE" id="PS50003">
    <property type="entry name" value="PH_DOMAIN"/>
    <property type="match status" value="2"/>
</dbReference>
<dbReference type="CDD" id="cd00065">
    <property type="entry name" value="FYVE_like_SF"/>
    <property type="match status" value="1"/>
</dbReference>
<name>A0AA36GCW5_9BILA</name>
<organism evidence="9 10">
    <name type="scientific">Mesorhabditis spiculigera</name>
    <dbReference type="NCBI Taxonomy" id="96644"/>
    <lineage>
        <taxon>Eukaryota</taxon>
        <taxon>Metazoa</taxon>
        <taxon>Ecdysozoa</taxon>
        <taxon>Nematoda</taxon>
        <taxon>Chromadorea</taxon>
        <taxon>Rhabditida</taxon>
        <taxon>Rhabditina</taxon>
        <taxon>Rhabditomorpha</taxon>
        <taxon>Rhabditoidea</taxon>
        <taxon>Rhabditidae</taxon>
        <taxon>Mesorhabditinae</taxon>
        <taxon>Mesorhabditis</taxon>
    </lineage>
</organism>